<evidence type="ECO:0000256" key="11">
    <source>
        <dbReference type="ARBA" id="ARBA00038492"/>
    </source>
</evidence>
<evidence type="ECO:0000256" key="5">
    <source>
        <dbReference type="ARBA" id="ARBA00022989"/>
    </source>
</evidence>
<keyword evidence="6" id="KW-0297">G-protein coupled receptor</keyword>
<dbReference type="Pfam" id="PF07562">
    <property type="entry name" value="NCD3G"/>
    <property type="match status" value="1"/>
</dbReference>
<dbReference type="PRINTS" id="PR00248">
    <property type="entry name" value="GPCRMGR"/>
</dbReference>
<evidence type="ECO:0000256" key="9">
    <source>
        <dbReference type="ARBA" id="ARBA00023180"/>
    </source>
</evidence>
<dbReference type="InterPro" id="IPR000068">
    <property type="entry name" value="GPCR_3_Ca_sens_rcpt-rel"/>
</dbReference>
<keyword evidence="3 12" id="KW-0812">Transmembrane</keyword>
<feature type="transmembrane region" description="Helical" evidence="12">
    <location>
        <begin position="787"/>
        <end position="809"/>
    </location>
</feature>
<comment type="subcellular location">
    <subcellularLocation>
        <location evidence="1">Cell membrane</location>
        <topology evidence="1">Multi-pass membrane protein</topology>
    </subcellularLocation>
</comment>
<evidence type="ECO:0000256" key="8">
    <source>
        <dbReference type="ARBA" id="ARBA00023170"/>
    </source>
</evidence>
<feature type="transmembrane region" description="Helical" evidence="12">
    <location>
        <begin position="815"/>
        <end position="837"/>
    </location>
</feature>
<dbReference type="PROSITE" id="PS50259">
    <property type="entry name" value="G_PROTEIN_RECEP_F3_4"/>
    <property type="match status" value="1"/>
</dbReference>
<dbReference type="GO" id="GO:0005886">
    <property type="term" value="C:plasma membrane"/>
    <property type="evidence" value="ECO:0007669"/>
    <property type="project" value="UniProtKB-SubCell"/>
</dbReference>
<sequence>MQACLVSRSLLLSLIVLSSITAHGDGVNSAHCNCGAQAPGDIEIGFIWPIHYKVNNIQDRIRPELFTCSFFDLESFMTSLGAIYEIEAINAAGLLPGVRLGYLMCDTCSHASKALQSVEQMLSIHHSPTATCGYIDFRPKVKMFLGALHSEVAVTVSRLLNVYMVPLMSSASSSPKLSDKIHYPVFLRTVPSDKHQMKAIAKLMNYYGWNWVGIVYEDGEYGRGAFQSFLDDAADSNVCLAYQEMLPHSENPSYSLQYIQRVSQQIISSSAQVVLLILRPELVEALFKEMIRTHTTRTWISSEAWSQSSLVSKMEGINMVGDILGLTFISHKSKAFDNYLTNLIATPGGNNSFIEEYKNLRFNCTPECFSVKPPPHCPPPQLLKIKSPNACNMEDPHTQNDAYLVNYLDTSSALASREAVWALAYALQKLLKCNSSMCSGELNFPPWKLLEELKKVKFTFENNTLFFDENGDFVSGYDLIWWEVDGNHRSFQKIGKYAVLDKQVRLTVQNVTWISTGNTTAPQSRCSKRCPPGSIKKILNVSCCYTCNPCHDGTYADKWDLVDCKKCPNGTWSLKGWNHCEPRWESYLKWSDPYPITLTTAASFGILLLIVILIIFLVHRDSPPMKRAEVRLSCVMIVGLAVSFASVICFMGKPTVYLCCARHLMYAMGFTLCVSCILVKAFRFFLAFRPFGQMTNRQLHKLYNPPVIVTIITALQVIICLLWMIFDSPYVEGSPPSPQSMKKILQCREGATYIGYGIMLGYIGLLALIGFLLAFKSRKVPHEFSETGYIIFSMLMYLFVWVCFIPVYITNHEEGTAVQASAILVSTYGIIFCHFLPKCYEALRKIKIETMETIVERSLSLTSDSTTDMFDPQMTISTQRTDSFSNLSTTTILGMSGYSSKDNAAASGLVLTPVPREGGYFPFFSNKKGPKLTKRCRSISL</sequence>
<feature type="transmembrane region" description="Helical" evidence="12">
    <location>
        <begin position="630"/>
        <end position="653"/>
    </location>
</feature>
<feature type="chain" id="PRO_5021249373" description="G-protein coupled receptors family 3 profile domain-containing protein" evidence="13">
    <location>
        <begin position="27"/>
        <end position="941"/>
    </location>
</feature>
<dbReference type="InterPro" id="IPR001828">
    <property type="entry name" value="ANF_lig-bd_rcpt"/>
</dbReference>
<feature type="transmembrane region" description="Helical" evidence="12">
    <location>
        <begin position="753"/>
        <end position="775"/>
    </location>
</feature>
<comment type="caution">
    <text evidence="15">The sequence shown here is derived from an EMBL/GenBank/DDBJ whole genome shotgun (WGS) entry which is preliminary data.</text>
</comment>
<evidence type="ECO:0000259" key="14">
    <source>
        <dbReference type="PROSITE" id="PS50259"/>
    </source>
</evidence>
<evidence type="ECO:0000256" key="2">
    <source>
        <dbReference type="ARBA" id="ARBA00022475"/>
    </source>
</evidence>
<dbReference type="PANTHER" id="PTHR24061:SF506">
    <property type="entry name" value="G-PROTEIN COUPLED RECEPTOR FAMILY C GROUP 6 MEMBER A-LIKE PRECURSOR"/>
    <property type="match status" value="1"/>
</dbReference>
<keyword evidence="5 12" id="KW-1133">Transmembrane helix</keyword>
<dbReference type="FunFam" id="2.10.50.30:FF:000004">
    <property type="entry name" value="Taste receptor type 1 member 3-like protein"/>
    <property type="match status" value="1"/>
</dbReference>
<dbReference type="FunFam" id="3.40.50.2300:FF:000016">
    <property type="entry name" value="Taste 1 receptor member 2"/>
    <property type="match status" value="1"/>
</dbReference>
<dbReference type="InterPro" id="IPR011500">
    <property type="entry name" value="GPCR_3_9-Cys_dom"/>
</dbReference>
<dbReference type="Gene3D" id="3.40.50.2300">
    <property type="match status" value="2"/>
</dbReference>
<gene>
    <name evidence="15" type="ORF">fugu_017373</name>
</gene>
<dbReference type="GO" id="GO:0004930">
    <property type="term" value="F:G protein-coupled receptor activity"/>
    <property type="evidence" value="ECO:0007669"/>
    <property type="project" value="UniProtKB-KW"/>
</dbReference>
<keyword evidence="4 13" id="KW-0732">Signal</keyword>
<evidence type="ECO:0000256" key="6">
    <source>
        <dbReference type="ARBA" id="ARBA00023040"/>
    </source>
</evidence>
<dbReference type="InterPro" id="IPR000337">
    <property type="entry name" value="GPCR_3"/>
</dbReference>
<name>A0A4Z2BQR7_9TELE</name>
<protein>
    <recommendedName>
        <fullName evidence="14">G-protein coupled receptors family 3 profile domain-containing protein</fullName>
    </recommendedName>
</protein>
<dbReference type="Pfam" id="PF01094">
    <property type="entry name" value="ANF_receptor"/>
    <property type="match status" value="1"/>
</dbReference>
<keyword evidence="7 12" id="KW-0472">Membrane</keyword>
<organism evidence="15 16">
    <name type="scientific">Takifugu bimaculatus</name>
    <dbReference type="NCBI Taxonomy" id="433685"/>
    <lineage>
        <taxon>Eukaryota</taxon>
        <taxon>Metazoa</taxon>
        <taxon>Chordata</taxon>
        <taxon>Craniata</taxon>
        <taxon>Vertebrata</taxon>
        <taxon>Euteleostomi</taxon>
        <taxon>Actinopterygii</taxon>
        <taxon>Neopterygii</taxon>
        <taxon>Teleostei</taxon>
        <taxon>Neoteleostei</taxon>
        <taxon>Acanthomorphata</taxon>
        <taxon>Eupercaria</taxon>
        <taxon>Tetraodontiformes</taxon>
        <taxon>Tetradontoidea</taxon>
        <taxon>Tetraodontidae</taxon>
        <taxon>Takifugu</taxon>
    </lineage>
</organism>
<dbReference type="InterPro" id="IPR038550">
    <property type="entry name" value="GPCR_3_9-Cys_sf"/>
</dbReference>
<dbReference type="AlphaFoldDB" id="A0A4Z2BQR7"/>
<keyword evidence="10" id="KW-0807">Transducer</keyword>
<evidence type="ECO:0000256" key="4">
    <source>
        <dbReference type="ARBA" id="ARBA00022729"/>
    </source>
</evidence>
<dbReference type="Proteomes" id="UP000516260">
    <property type="component" value="Chromosome 19"/>
</dbReference>
<evidence type="ECO:0000256" key="10">
    <source>
        <dbReference type="ARBA" id="ARBA00023224"/>
    </source>
</evidence>
<keyword evidence="16" id="KW-1185">Reference proteome</keyword>
<dbReference type="InterPro" id="IPR028082">
    <property type="entry name" value="Peripla_BP_I"/>
</dbReference>
<evidence type="ECO:0000256" key="7">
    <source>
        <dbReference type="ARBA" id="ARBA00023136"/>
    </source>
</evidence>
<dbReference type="SUPFAM" id="SSF53822">
    <property type="entry name" value="Periplasmic binding protein-like I"/>
    <property type="match status" value="1"/>
</dbReference>
<accession>A0A4Z2BQR7</accession>
<dbReference type="GO" id="GO:0050909">
    <property type="term" value="P:sensory perception of taste"/>
    <property type="evidence" value="ECO:0007669"/>
    <property type="project" value="UniProtKB-ARBA"/>
</dbReference>
<dbReference type="EMBL" id="SWLE01000011">
    <property type="protein sequence ID" value="TNM94614.1"/>
    <property type="molecule type" value="Genomic_DNA"/>
</dbReference>
<feature type="transmembrane region" description="Helical" evidence="12">
    <location>
        <begin position="665"/>
        <end position="686"/>
    </location>
</feature>
<feature type="signal peptide" evidence="13">
    <location>
        <begin position="1"/>
        <end position="26"/>
    </location>
</feature>
<dbReference type="InterPro" id="IPR017978">
    <property type="entry name" value="GPCR_3_C"/>
</dbReference>
<feature type="transmembrane region" description="Helical" evidence="12">
    <location>
        <begin position="596"/>
        <end position="618"/>
    </location>
</feature>
<dbReference type="PANTHER" id="PTHR24061">
    <property type="entry name" value="CALCIUM-SENSING RECEPTOR-RELATED"/>
    <property type="match status" value="1"/>
</dbReference>
<keyword evidence="8" id="KW-0675">Receptor</keyword>
<reference evidence="15 16" key="1">
    <citation type="submission" date="2019-04" db="EMBL/GenBank/DDBJ databases">
        <title>The sequence and de novo assembly of Takifugu bimaculatus genome using PacBio and Hi-C technologies.</title>
        <authorList>
            <person name="Xu P."/>
            <person name="Liu B."/>
            <person name="Zhou Z."/>
        </authorList>
    </citation>
    <scope>NUCLEOTIDE SEQUENCE [LARGE SCALE GENOMIC DNA]</scope>
    <source>
        <strain evidence="15">TB-2018</strain>
        <tissue evidence="15">Muscle</tissue>
    </source>
</reference>
<dbReference type="Gene3D" id="2.10.50.30">
    <property type="entry name" value="GPCR, family 3, nine cysteines domain"/>
    <property type="match status" value="1"/>
</dbReference>
<proteinExistence type="inferred from homology"/>
<evidence type="ECO:0000256" key="3">
    <source>
        <dbReference type="ARBA" id="ARBA00022692"/>
    </source>
</evidence>
<keyword evidence="2" id="KW-1003">Cell membrane</keyword>
<evidence type="ECO:0000256" key="12">
    <source>
        <dbReference type="SAM" id="Phobius"/>
    </source>
</evidence>
<evidence type="ECO:0000313" key="15">
    <source>
        <dbReference type="EMBL" id="TNM94614.1"/>
    </source>
</evidence>
<feature type="transmembrane region" description="Helical" evidence="12">
    <location>
        <begin position="707"/>
        <end position="726"/>
    </location>
</feature>
<feature type="domain" description="G-protein coupled receptors family 3 profile" evidence="14">
    <location>
        <begin position="594"/>
        <end position="858"/>
    </location>
</feature>
<dbReference type="Pfam" id="PF00003">
    <property type="entry name" value="7tm_3"/>
    <property type="match status" value="1"/>
</dbReference>
<evidence type="ECO:0000256" key="13">
    <source>
        <dbReference type="SAM" id="SignalP"/>
    </source>
</evidence>
<comment type="similarity">
    <text evidence="11">Belongs to the G-protein coupled receptor 3 family. TAS1R subfamily.</text>
</comment>
<evidence type="ECO:0000313" key="16">
    <source>
        <dbReference type="Proteomes" id="UP000516260"/>
    </source>
</evidence>
<keyword evidence="9" id="KW-0325">Glycoprotein</keyword>
<evidence type="ECO:0000256" key="1">
    <source>
        <dbReference type="ARBA" id="ARBA00004651"/>
    </source>
</evidence>